<evidence type="ECO:0000256" key="15">
    <source>
        <dbReference type="RuleBase" id="RU361183"/>
    </source>
</evidence>
<dbReference type="SUPFAM" id="SSF49854">
    <property type="entry name" value="Spermadhesin, CUB domain"/>
    <property type="match status" value="1"/>
</dbReference>
<dbReference type="PROSITE" id="PS01180">
    <property type="entry name" value="CUB"/>
    <property type="match status" value="1"/>
</dbReference>
<evidence type="ECO:0000256" key="10">
    <source>
        <dbReference type="ARBA" id="ARBA00023157"/>
    </source>
</evidence>
<dbReference type="Pfam" id="PF01400">
    <property type="entry name" value="Astacin"/>
    <property type="match status" value="1"/>
</dbReference>
<keyword evidence="10" id="KW-1015">Disulfide bond</keyword>
<feature type="active site" evidence="14">
    <location>
        <position position="255"/>
    </location>
</feature>
<dbReference type="InterPro" id="IPR034035">
    <property type="entry name" value="Astacin-like_dom"/>
</dbReference>
<accession>A0AAN8FT89</accession>
<dbReference type="SMART" id="SM00235">
    <property type="entry name" value="ZnMc"/>
    <property type="match status" value="1"/>
</dbReference>
<keyword evidence="11" id="KW-0325">Glycoprotein</keyword>
<dbReference type="PANTHER" id="PTHR10127:SF793">
    <property type="entry name" value="ZINC METALLOPROTEINASE NAS-31"/>
    <property type="match status" value="1"/>
</dbReference>
<dbReference type="InterPro" id="IPR006026">
    <property type="entry name" value="Peptidase_Metallo"/>
</dbReference>
<keyword evidence="2 12" id="KW-0964">Secreted</keyword>
<protein>
    <recommendedName>
        <fullName evidence="12">Zinc metalloproteinase</fullName>
    </recommendedName>
</protein>
<evidence type="ECO:0000259" key="16">
    <source>
        <dbReference type="PROSITE" id="PS01180"/>
    </source>
</evidence>
<feature type="domain" description="Peptidase M12A" evidence="17">
    <location>
        <begin position="149"/>
        <end position="362"/>
    </location>
</feature>
<feature type="binding site" evidence="14">
    <location>
        <position position="264"/>
    </location>
    <ligand>
        <name>Zn(2+)</name>
        <dbReference type="ChEBI" id="CHEBI:29105"/>
        <note>catalytic</note>
    </ligand>
</feature>
<evidence type="ECO:0000313" key="18">
    <source>
        <dbReference type="EMBL" id="KAK5986226.1"/>
    </source>
</evidence>
<feature type="binding site" evidence="14">
    <location>
        <position position="258"/>
    </location>
    <ligand>
        <name>Zn(2+)</name>
        <dbReference type="ChEBI" id="CHEBI:29105"/>
        <note>catalytic</note>
    </ligand>
</feature>
<name>A0AAN8FT89_TRICO</name>
<evidence type="ECO:0000256" key="14">
    <source>
        <dbReference type="PROSITE-ProRule" id="PRU01211"/>
    </source>
</evidence>
<evidence type="ECO:0000256" key="11">
    <source>
        <dbReference type="ARBA" id="ARBA00023180"/>
    </source>
</evidence>
<feature type="signal peptide" evidence="12 15">
    <location>
        <begin position="1"/>
        <end position="17"/>
    </location>
</feature>
<organism evidence="18 19">
    <name type="scientific">Trichostrongylus colubriformis</name>
    <name type="common">Black scour worm</name>
    <dbReference type="NCBI Taxonomy" id="6319"/>
    <lineage>
        <taxon>Eukaryota</taxon>
        <taxon>Metazoa</taxon>
        <taxon>Ecdysozoa</taxon>
        <taxon>Nematoda</taxon>
        <taxon>Chromadorea</taxon>
        <taxon>Rhabditida</taxon>
        <taxon>Rhabditina</taxon>
        <taxon>Rhabditomorpha</taxon>
        <taxon>Strongyloidea</taxon>
        <taxon>Trichostrongylidae</taxon>
        <taxon>Trichostrongylus</taxon>
    </lineage>
</organism>
<dbReference type="InterPro" id="IPR001506">
    <property type="entry name" value="Peptidase_M12A"/>
</dbReference>
<keyword evidence="8 14" id="KW-0862">Zinc</keyword>
<evidence type="ECO:0000256" key="6">
    <source>
        <dbReference type="ARBA" id="ARBA00022729"/>
    </source>
</evidence>
<dbReference type="PANTHER" id="PTHR10127">
    <property type="entry name" value="DISCOIDIN, CUB, EGF, LAMININ , AND ZINC METALLOPROTEASE DOMAIN CONTAINING"/>
    <property type="match status" value="1"/>
</dbReference>
<dbReference type="GO" id="GO:0008270">
    <property type="term" value="F:zinc ion binding"/>
    <property type="evidence" value="ECO:0007669"/>
    <property type="project" value="UniProtKB-UniRule"/>
</dbReference>
<feature type="domain" description="CUB" evidence="16">
    <location>
        <begin position="401"/>
        <end position="518"/>
    </location>
</feature>
<dbReference type="InterPro" id="IPR024079">
    <property type="entry name" value="MetalloPept_cat_dom_sf"/>
</dbReference>
<proteinExistence type="predicted"/>
<dbReference type="PROSITE" id="PS51864">
    <property type="entry name" value="ASTACIN"/>
    <property type="match status" value="1"/>
</dbReference>
<dbReference type="GO" id="GO:0006508">
    <property type="term" value="P:proteolysis"/>
    <property type="evidence" value="ECO:0007669"/>
    <property type="project" value="UniProtKB-KW"/>
</dbReference>
<dbReference type="InterPro" id="IPR000859">
    <property type="entry name" value="CUB_dom"/>
</dbReference>
<comment type="cofactor">
    <cofactor evidence="14 15">
        <name>Zn(2+)</name>
        <dbReference type="ChEBI" id="CHEBI:29105"/>
    </cofactor>
    <text evidence="14 15">Binds 1 zinc ion per subunit.</text>
</comment>
<keyword evidence="5 14" id="KW-0479">Metal-binding</keyword>
<dbReference type="PRINTS" id="PR00480">
    <property type="entry name" value="ASTACIN"/>
</dbReference>
<comment type="caution">
    <text evidence="18">The sequence shown here is derived from an EMBL/GenBank/DDBJ whole genome shotgun (WGS) entry which is preliminary data.</text>
</comment>
<keyword evidence="7 14" id="KW-0378">Hydrolase</keyword>
<keyword evidence="9 14" id="KW-0482">Metalloprotease</keyword>
<sequence>MRVLTLILLSVVCVSYGSNLNERSKSLSGKVEDSIKEGGNVIQTIFRKIKHAFNNKMAAFKKTLSTFKDKILKKLHLPKEEKQKLFERLKLFKRKKVDKVRPTGDSIEEINKRANITEEMFQGDIALSEEQQKRVVDDINGTDSRTKRQAYVYPNARTQWFKGVKYFFDESADEKVRTVFKKAADQWMAETCINFKPVSSKMNGIKMKLSSITKAKDRLRVLKGKGCWSYVGRLRGIQNLSLGMGCDSIDIAAHEIGHTLGFFHTHARHDRDQFITVIEENIEPDWLVDFAQQSPELNNNYNITYDYGSVMHYGATHSSIGNNMPTMVPKDVRYTETLGSPFIGFYDMLMINTHYNCFEKCKGKDTPKCQNYGFVNPRNCSKCVCPSGYGGDYCDRRPPGCGAELNATADWKPLVDEIGNRTAGDIPREDFMKCNYWVEAPIGKKIEVKIVSFTDGVAVDGCIYAGVEIKTHSNQGLPGYRFCSWNFSTVLESELNMVPVITYNRKFVSVTRLEYRYV</sequence>
<dbReference type="AlphaFoldDB" id="A0AAN8FT89"/>
<keyword evidence="4 14" id="KW-0645">Protease</keyword>
<comment type="caution">
    <text evidence="13">Lacks conserved residue(s) required for the propagation of feature annotation.</text>
</comment>
<dbReference type="PIRSF" id="PIRSF036365">
    <property type="entry name" value="Astacin_nematoda"/>
    <property type="match status" value="1"/>
</dbReference>
<evidence type="ECO:0000313" key="19">
    <source>
        <dbReference type="Proteomes" id="UP001331761"/>
    </source>
</evidence>
<keyword evidence="6 12" id="KW-0732">Signal</keyword>
<feature type="chain" id="PRO_5042671625" description="Zinc metalloproteinase" evidence="12 15">
    <location>
        <begin position="18"/>
        <end position="518"/>
    </location>
</feature>
<evidence type="ECO:0000256" key="3">
    <source>
        <dbReference type="ARBA" id="ARBA00022536"/>
    </source>
</evidence>
<keyword evidence="19" id="KW-1185">Reference proteome</keyword>
<dbReference type="Proteomes" id="UP001331761">
    <property type="component" value="Unassembled WGS sequence"/>
</dbReference>
<evidence type="ECO:0000256" key="12">
    <source>
        <dbReference type="PIRNR" id="PIRNR036365"/>
    </source>
</evidence>
<dbReference type="GO" id="GO:0005576">
    <property type="term" value="C:extracellular region"/>
    <property type="evidence" value="ECO:0007669"/>
    <property type="project" value="UniProtKB-SubCell"/>
</dbReference>
<evidence type="ECO:0000256" key="1">
    <source>
        <dbReference type="ARBA" id="ARBA00004613"/>
    </source>
</evidence>
<comment type="subcellular location">
    <subcellularLocation>
        <location evidence="1 12">Secreted</location>
    </subcellularLocation>
</comment>
<evidence type="ECO:0000256" key="7">
    <source>
        <dbReference type="ARBA" id="ARBA00022801"/>
    </source>
</evidence>
<evidence type="ECO:0000256" key="13">
    <source>
        <dbReference type="PROSITE-ProRule" id="PRU00059"/>
    </source>
</evidence>
<evidence type="ECO:0000256" key="8">
    <source>
        <dbReference type="ARBA" id="ARBA00022833"/>
    </source>
</evidence>
<evidence type="ECO:0000256" key="5">
    <source>
        <dbReference type="ARBA" id="ARBA00022723"/>
    </source>
</evidence>
<feature type="binding site" evidence="14">
    <location>
        <position position="254"/>
    </location>
    <ligand>
        <name>Zn(2+)</name>
        <dbReference type="ChEBI" id="CHEBI:29105"/>
        <note>catalytic</note>
    </ligand>
</feature>
<dbReference type="Gene3D" id="3.40.390.10">
    <property type="entry name" value="Collagenase (Catalytic Domain)"/>
    <property type="match status" value="1"/>
</dbReference>
<dbReference type="SUPFAM" id="SSF55486">
    <property type="entry name" value="Metalloproteases ('zincins'), catalytic domain"/>
    <property type="match status" value="1"/>
</dbReference>
<reference evidence="18 19" key="1">
    <citation type="submission" date="2019-10" db="EMBL/GenBank/DDBJ databases">
        <title>Assembly and Annotation for the nematode Trichostrongylus colubriformis.</title>
        <authorList>
            <person name="Martin J."/>
        </authorList>
    </citation>
    <scope>NUCLEOTIDE SEQUENCE [LARGE SCALE GENOMIC DNA]</scope>
    <source>
        <strain evidence="18">G859</strain>
        <tissue evidence="18">Whole worm</tissue>
    </source>
</reference>
<keyword evidence="3" id="KW-0245">EGF-like domain</keyword>
<evidence type="ECO:0000256" key="4">
    <source>
        <dbReference type="ARBA" id="ARBA00022670"/>
    </source>
</evidence>
<gene>
    <name evidence="18" type="ORF">GCK32_001951</name>
</gene>
<dbReference type="InterPro" id="IPR035914">
    <property type="entry name" value="Sperma_CUB_dom_sf"/>
</dbReference>
<evidence type="ECO:0000256" key="2">
    <source>
        <dbReference type="ARBA" id="ARBA00022525"/>
    </source>
</evidence>
<evidence type="ECO:0000259" key="17">
    <source>
        <dbReference type="PROSITE" id="PS51864"/>
    </source>
</evidence>
<dbReference type="CDD" id="cd04280">
    <property type="entry name" value="ZnMc_astacin_like"/>
    <property type="match status" value="1"/>
</dbReference>
<evidence type="ECO:0000256" key="9">
    <source>
        <dbReference type="ARBA" id="ARBA00023049"/>
    </source>
</evidence>
<dbReference type="GO" id="GO:0004222">
    <property type="term" value="F:metalloendopeptidase activity"/>
    <property type="evidence" value="ECO:0007669"/>
    <property type="project" value="UniProtKB-UniRule"/>
</dbReference>
<dbReference type="InterPro" id="IPR017050">
    <property type="entry name" value="Metallopeptidase_nem"/>
</dbReference>
<dbReference type="EMBL" id="WIXE01000863">
    <property type="protein sequence ID" value="KAK5986226.1"/>
    <property type="molecule type" value="Genomic_DNA"/>
</dbReference>
<dbReference type="GO" id="GO:0018996">
    <property type="term" value="P:molting cycle, collagen and cuticulin-based cuticle"/>
    <property type="evidence" value="ECO:0007669"/>
    <property type="project" value="InterPro"/>
</dbReference>